<sequence>MEQDAGNPLDAGEQSSSRDEHPWPAERTPKRLDAEQAHQPLDPAFVLSFTHAIAGEAENDIVYLDDETQALISSNSAAMDIFYPLNLTPASPELSSDTTFGQLLEAFRSNVHLRMPLIQHIPIESFDQTNLSGYLTYAMAALGSLTLPNATSTAHSLWSTARSLITASLEVDNREARKPSLINAARRSEIV</sequence>
<evidence type="ECO:0008006" key="4">
    <source>
        <dbReference type="Google" id="ProtNLM"/>
    </source>
</evidence>
<organism evidence="2 3">
    <name type="scientific">Fusarium torreyae</name>
    <dbReference type="NCBI Taxonomy" id="1237075"/>
    <lineage>
        <taxon>Eukaryota</taxon>
        <taxon>Fungi</taxon>
        <taxon>Dikarya</taxon>
        <taxon>Ascomycota</taxon>
        <taxon>Pezizomycotina</taxon>
        <taxon>Sordariomycetes</taxon>
        <taxon>Hypocreomycetidae</taxon>
        <taxon>Hypocreales</taxon>
        <taxon>Nectriaceae</taxon>
        <taxon>Fusarium</taxon>
    </lineage>
</organism>
<evidence type="ECO:0000256" key="1">
    <source>
        <dbReference type="SAM" id="MobiDB-lite"/>
    </source>
</evidence>
<comment type="caution">
    <text evidence="2">The sequence shown here is derived from an EMBL/GenBank/DDBJ whole genome shotgun (WGS) entry which is preliminary data.</text>
</comment>
<gene>
    <name evidence="2" type="ORF">NW762_013232</name>
</gene>
<evidence type="ECO:0000313" key="2">
    <source>
        <dbReference type="EMBL" id="KAJ4247094.1"/>
    </source>
</evidence>
<feature type="region of interest" description="Disordered" evidence="1">
    <location>
        <begin position="1"/>
        <end position="30"/>
    </location>
</feature>
<dbReference type="Proteomes" id="UP001152049">
    <property type="component" value="Unassembled WGS sequence"/>
</dbReference>
<proteinExistence type="predicted"/>
<evidence type="ECO:0000313" key="3">
    <source>
        <dbReference type="Proteomes" id="UP001152049"/>
    </source>
</evidence>
<protein>
    <recommendedName>
        <fullName evidence="4">Transcription factor domain-containing protein</fullName>
    </recommendedName>
</protein>
<name>A0A9W8RKT0_9HYPO</name>
<dbReference type="EMBL" id="JAOQAZ010000040">
    <property type="protein sequence ID" value="KAJ4247094.1"/>
    <property type="molecule type" value="Genomic_DNA"/>
</dbReference>
<accession>A0A9W8RKT0</accession>
<dbReference type="OrthoDB" id="4706834at2759"/>
<feature type="compositionally biased region" description="Basic and acidic residues" evidence="1">
    <location>
        <begin position="16"/>
        <end position="30"/>
    </location>
</feature>
<dbReference type="AlphaFoldDB" id="A0A9W8RKT0"/>
<reference evidence="2" key="1">
    <citation type="submission" date="2022-09" db="EMBL/GenBank/DDBJ databases">
        <title>Fusarium specimens isolated from Avocado Roots.</title>
        <authorList>
            <person name="Stajich J."/>
            <person name="Roper C."/>
            <person name="Heimlech-Rivalta G."/>
        </authorList>
    </citation>
    <scope>NUCLEOTIDE SEQUENCE</scope>
    <source>
        <strain evidence="2">CF00136</strain>
    </source>
</reference>
<keyword evidence="3" id="KW-1185">Reference proteome</keyword>